<dbReference type="GO" id="GO:0003676">
    <property type="term" value="F:nucleic acid binding"/>
    <property type="evidence" value="ECO:0007669"/>
    <property type="project" value="InterPro"/>
</dbReference>
<dbReference type="InterPro" id="IPR012337">
    <property type="entry name" value="RNaseH-like_sf"/>
</dbReference>
<proteinExistence type="predicted"/>
<dbReference type="InterPro" id="IPR002156">
    <property type="entry name" value="RNaseH_domain"/>
</dbReference>
<dbReference type="AlphaFoldDB" id="A0A9Q1KWF8"/>
<dbReference type="SUPFAM" id="SSF53098">
    <property type="entry name" value="Ribonuclease H-like"/>
    <property type="match status" value="1"/>
</dbReference>
<evidence type="ECO:0000259" key="2">
    <source>
        <dbReference type="Pfam" id="PF13966"/>
    </source>
</evidence>
<reference evidence="3" key="1">
    <citation type="submission" date="2022-04" db="EMBL/GenBank/DDBJ databases">
        <title>Carnegiea gigantea Genome sequencing and assembly v2.</title>
        <authorList>
            <person name="Copetti D."/>
            <person name="Sanderson M.J."/>
            <person name="Burquez A."/>
            <person name="Wojciechowski M.F."/>
        </authorList>
    </citation>
    <scope>NUCLEOTIDE SEQUENCE</scope>
    <source>
        <strain evidence="3">SGP5-SGP5p</strain>
        <tissue evidence="3">Aerial part</tissue>
    </source>
</reference>
<dbReference type="PANTHER" id="PTHR47074">
    <property type="entry name" value="BNAC02G40300D PROTEIN"/>
    <property type="match status" value="1"/>
</dbReference>
<dbReference type="CDD" id="cd06222">
    <property type="entry name" value="RNase_H_like"/>
    <property type="match status" value="1"/>
</dbReference>
<dbReference type="OrthoDB" id="1002384at2759"/>
<dbReference type="EMBL" id="JAKOGI010000016">
    <property type="protein sequence ID" value="KAJ8450340.1"/>
    <property type="molecule type" value="Genomic_DNA"/>
</dbReference>
<name>A0A9Q1KWF8_9CARY</name>
<sequence>MWANLKVGDLIDYEQGCWRQELVQQIFLNCDAELILNIPFCWATSTHDNSLWHAIWRCTVHPHIHPFEWRAAAGILPSADAVAKRVPGFSMTCSICGHVEEMDTHAILHCPLAQECDFDAALWDGHFRTLADCLENARRALDADHFGNFPSVIWECWNTCNRFTFGKPDRSLRGIGKRAIDFVASYHRVKEEVSSLLLVKHQDKWKPPISGFLKNHDGDVFLAGPKYGRDAAEPFIEEAKACLHALRCVFQFGARNIIVEGDCLPLINMLKSNQVPDTAAGFFIRDILSFIPNFDLISWSFVKRGDNKVAHDLAHKQHYSFEGVLWESVVPDDILSRATDDMYAFIVTNII</sequence>
<dbReference type="Pfam" id="PF13456">
    <property type="entry name" value="RVT_3"/>
    <property type="match status" value="1"/>
</dbReference>
<dbReference type="InterPro" id="IPR052929">
    <property type="entry name" value="RNase_H-like_EbsB-rel"/>
</dbReference>
<dbReference type="Pfam" id="PF13966">
    <property type="entry name" value="zf-RVT"/>
    <property type="match status" value="1"/>
</dbReference>
<dbReference type="Gene3D" id="3.30.420.10">
    <property type="entry name" value="Ribonuclease H-like superfamily/Ribonuclease H"/>
    <property type="match status" value="1"/>
</dbReference>
<dbReference type="InterPro" id="IPR044730">
    <property type="entry name" value="RNase_H-like_dom_plant"/>
</dbReference>
<feature type="domain" description="RNase H type-1" evidence="1">
    <location>
        <begin position="212"/>
        <end position="316"/>
    </location>
</feature>
<dbReference type="PANTHER" id="PTHR47074:SF21">
    <property type="entry name" value="RNASE H TYPE-1 DOMAIN-CONTAINING PROTEIN"/>
    <property type="match status" value="1"/>
</dbReference>
<dbReference type="Proteomes" id="UP001153076">
    <property type="component" value="Unassembled WGS sequence"/>
</dbReference>
<evidence type="ECO:0000259" key="1">
    <source>
        <dbReference type="Pfam" id="PF13456"/>
    </source>
</evidence>
<evidence type="ECO:0000313" key="3">
    <source>
        <dbReference type="EMBL" id="KAJ8450340.1"/>
    </source>
</evidence>
<organism evidence="3 4">
    <name type="scientific">Carnegiea gigantea</name>
    <dbReference type="NCBI Taxonomy" id="171969"/>
    <lineage>
        <taxon>Eukaryota</taxon>
        <taxon>Viridiplantae</taxon>
        <taxon>Streptophyta</taxon>
        <taxon>Embryophyta</taxon>
        <taxon>Tracheophyta</taxon>
        <taxon>Spermatophyta</taxon>
        <taxon>Magnoliopsida</taxon>
        <taxon>eudicotyledons</taxon>
        <taxon>Gunneridae</taxon>
        <taxon>Pentapetalae</taxon>
        <taxon>Caryophyllales</taxon>
        <taxon>Cactineae</taxon>
        <taxon>Cactaceae</taxon>
        <taxon>Cactoideae</taxon>
        <taxon>Echinocereeae</taxon>
        <taxon>Carnegiea</taxon>
    </lineage>
</organism>
<dbReference type="InterPro" id="IPR026960">
    <property type="entry name" value="RVT-Znf"/>
</dbReference>
<keyword evidence="4" id="KW-1185">Reference proteome</keyword>
<evidence type="ECO:0000313" key="4">
    <source>
        <dbReference type="Proteomes" id="UP001153076"/>
    </source>
</evidence>
<comment type="caution">
    <text evidence="3">The sequence shown here is derived from an EMBL/GenBank/DDBJ whole genome shotgun (WGS) entry which is preliminary data.</text>
</comment>
<dbReference type="GO" id="GO:0004523">
    <property type="term" value="F:RNA-DNA hybrid ribonuclease activity"/>
    <property type="evidence" value="ECO:0007669"/>
    <property type="project" value="InterPro"/>
</dbReference>
<gene>
    <name evidence="3" type="ORF">Cgig2_004797</name>
</gene>
<evidence type="ECO:0008006" key="5">
    <source>
        <dbReference type="Google" id="ProtNLM"/>
    </source>
</evidence>
<feature type="domain" description="Reverse transcriptase zinc-binding" evidence="2">
    <location>
        <begin position="46"/>
        <end position="115"/>
    </location>
</feature>
<dbReference type="InterPro" id="IPR036397">
    <property type="entry name" value="RNaseH_sf"/>
</dbReference>
<protein>
    <recommendedName>
        <fullName evidence="5">RNase H type-1 domain-containing protein</fullName>
    </recommendedName>
</protein>
<accession>A0A9Q1KWF8</accession>